<organism evidence="1 2">
    <name type="scientific">Paraflavitalea soli</name>
    <dbReference type="NCBI Taxonomy" id="2315862"/>
    <lineage>
        <taxon>Bacteria</taxon>
        <taxon>Pseudomonadati</taxon>
        <taxon>Bacteroidota</taxon>
        <taxon>Chitinophagia</taxon>
        <taxon>Chitinophagales</taxon>
        <taxon>Chitinophagaceae</taxon>
        <taxon>Paraflavitalea</taxon>
    </lineage>
</organism>
<dbReference type="SUPFAM" id="SSF101898">
    <property type="entry name" value="NHL repeat"/>
    <property type="match status" value="1"/>
</dbReference>
<accession>A0A3B7MP41</accession>
<proteinExistence type="predicted"/>
<evidence type="ECO:0000313" key="1">
    <source>
        <dbReference type="EMBL" id="AXY76272.1"/>
    </source>
</evidence>
<name>A0A3B7MP41_9BACT</name>
<dbReference type="EMBL" id="CP032157">
    <property type="protein sequence ID" value="AXY76272.1"/>
    <property type="molecule type" value="Genomic_DNA"/>
</dbReference>
<dbReference type="AlphaFoldDB" id="A0A3B7MP41"/>
<dbReference type="OrthoDB" id="1143207at2"/>
<gene>
    <name evidence="1" type="ORF">D3H65_20750</name>
</gene>
<dbReference type="KEGG" id="pseg:D3H65_20750"/>
<sequence length="271" mass="31048">MGGYLMGAAQTTSAVPRGGTTQADSFFMLQQKIAGEFTDFTVDNLGNLYVLNQSGQLKKMGPAGDSIAVFNNVRQYGKIHFIDVSNPLKVLLYFKDFGTVVTLDRFLNTRSTLDLRRRQLFQVKSIGQAYDNNIWVFDELEGKLKRIGEDGRLIDQSSDFRLLFDSMPSPQFIVDQNKLLYLYDAAKGVYLFDYYGTFKNRIRFTGWTDFSVINNTLFGRDAGMLYRYEPGTLNLQQYPIPAAMQSARKIKIMPGNLYLLRDHQLEIYSYR</sequence>
<protein>
    <recommendedName>
        <fullName evidence="3">6-bladed beta-propeller</fullName>
    </recommendedName>
</protein>
<keyword evidence="2" id="KW-1185">Reference proteome</keyword>
<evidence type="ECO:0008006" key="3">
    <source>
        <dbReference type="Google" id="ProtNLM"/>
    </source>
</evidence>
<reference evidence="1 2" key="1">
    <citation type="submission" date="2018-09" db="EMBL/GenBank/DDBJ databases">
        <title>Genome sequencing of strain 6GH32-13.</title>
        <authorList>
            <person name="Weon H.-Y."/>
            <person name="Heo J."/>
            <person name="Kwon S.-W."/>
        </authorList>
    </citation>
    <scope>NUCLEOTIDE SEQUENCE [LARGE SCALE GENOMIC DNA]</scope>
    <source>
        <strain evidence="1 2">5GH32-13</strain>
    </source>
</reference>
<evidence type="ECO:0000313" key="2">
    <source>
        <dbReference type="Proteomes" id="UP000263900"/>
    </source>
</evidence>
<dbReference type="Proteomes" id="UP000263900">
    <property type="component" value="Chromosome"/>
</dbReference>